<dbReference type="GeneID" id="25991240"/>
<organism evidence="3 4">
    <name type="scientific">Trichosporon asahii var. asahii (strain ATCC 90039 / CBS 2479 / JCM 2466 / KCTC 7840 / NBRC 103889/ NCYC 2677 / UAMH 7654)</name>
    <name type="common">Yeast</name>
    <dbReference type="NCBI Taxonomy" id="1186058"/>
    <lineage>
        <taxon>Eukaryota</taxon>
        <taxon>Fungi</taxon>
        <taxon>Dikarya</taxon>
        <taxon>Basidiomycota</taxon>
        <taxon>Agaricomycotina</taxon>
        <taxon>Tremellomycetes</taxon>
        <taxon>Trichosporonales</taxon>
        <taxon>Trichosporonaceae</taxon>
        <taxon>Trichosporon</taxon>
    </lineage>
</organism>
<feature type="region of interest" description="Disordered" evidence="2">
    <location>
        <begin position="541"/>
        <end position="639"/>
    </location>
</feature>
<feature type="compositionally biased region" description="Basic and acidic residues" evidence="2">
    <location>
        <begin position="247"/>
        <end position="260"/>
    </location>
</feature>
<evidence type="ECO:0000256" key="1">
    <source>
        <dbReference type="SAM" id="Coils"/>
    </source>
</evidence>
<feature type="coiled-coil region" evidence="1">
    <location>
        <begin position="43"/>
        <end position="77"/>
    </location>
</feature>
<dbReference type="EMBL" id="ALBS01000075">
    <property type="protein sequence ID" value="EJT51038.1"/>
    <property type="molecule type" value="Genomic_DNA"/>
</dbReference>
<feature type="region of interest" description="Disordered" evidence="2">
    <location>
        <begin position="507"/>
        <end position="527"/>
    </location>
</feature>
<feature type="region of interest" description="Disordered" evidence="2">
    <location>
        <begin position="805"/>
        <end position="914"/>
    </location>
</feature>
<feature type="region of interest" description="Disordered" evidence="2">
    <location>
        <begin position="1"/>
        <end position="36"/>
    </location>
</feature>
<feature type="region of interest" description="Disordered" evidence="2">
    <location>
        <begin position="110"/>
        <end position="139"/>
    </location>
</feature>
<reference evidence="3 4" key="1">
    <citation type="journal article" date="2012" name="Eukaryot. Cell">
        <title>Draft genome sequence of CBS 2479, the standard type strain of Trichosporon asahii.</title>
        <authorList>
            <person name="Yang R.Y."/>
            <person name="Li H.T."/>
            <person name="Zhu H."/>
            <person name="Zhou G.P."/>
            <person name="Wang M."/>
            <person name="Wang L."/>
        </authorList>
    </citation>
    <scope>NUCLEOTIDE SEQUENCE [LARGE SCALE GENOMIC DNA]</scope>
    <source>
        <strain evidence="4">ATCC 90039 / CBS 2479 / JCM 2466 / KCTC 7840 / NCYC 2677 / UAMH 7654</strain>
    </source>
</reference>
<dbReference type="AlphaFoldDB" id="J5R750"/>
<feature type="compositionally biased region" description="Low complexity" evidence="2">
    <location>
        <begin position="9"/>
        <end position="27"/>
    </location>
</feature>
<evidence type="ECO:0000256" key="2">
    <source>
        <dbReference type="SAM" id="MobiDB-lite"/>
    </source>
</evidence>
<comment type="caution">
    <text evidence="3">The sequence shown here is derived from an EMBL/GenBank/DDBJ whole genome shotgun (WGS) entry which is preliminary data.</text>
</comment>
<feature type="region of interest" description="Disordered" evidence="2">
    <location>
        <begin position="151"/>
        <end position="207"/>
    </location>
</feature>
<dbReference type="KEGG" id="tasa:A1Q1_07728"/>
<dbReference type="VEuPathDB" id="FungiDB:A1Q1_07728"/>
<proteinExistence type="predicted"/>
<evidence type="ECO:0000313" key="3">
    <source>
        <dbReference type="EMBL" id="EJT51038.1"/>
    </source>
</evidence>
<feature type="compositionally biased region" description="Basic and acidic residues" evidence="2">
    <location>
        <begin position="615"/>
        <end position="624"/>
    </location>
</feature>
<dbReference type="Proteomes" id="UP000002748">
    <property type="component" value="Unassembled WGS sequence"/>
</dbReference>
<evidence type="ECO:0000313" key="4">
    <source>
        <dbReference type="Proteomes" id="UP000002748"/>
    </source>
</evidence>
<feature type="compositionally biased region" description="Low complexity" evidence="2">
    <location>
        <begin position="116"/>
        <end position="128"/>
    </location>
</feature>
<feature type="compositionally biased region" description="Pro residues" evidence="2">
    <location>
        <begin position="875"/>
        <end position="888"/>
    </location>
</feature>
<keyword evidence="1" id="KW-0175">Coiled coil</keyword>
<protein>
    <submittedName>
        <fullName evidence="3">Uncharacterized protein</fullName>
    </submittedName>
</protein>
<accession>J5R750</accession>
<feature type="region of interest" description="Disordered" evidence="2">
    <location>
        <begin position="222"/>
        <end position="265"/>
    </location>
</feature>
<dbReference type="RefSeq" id="XP_014182215.1">
    <property type="nucleotide sequence ID" value="XM_014326740.1"/>
</dbReference>
<sequence length="961" mass="106612">MPPITSQPSGSSGSSAATGSSSSSSSAFLPRYRPDPTNTRVLLQSLEELRDSLSNRVEQLSVAVERHRGQAGELERAAALGTALSPSFTTTSALSNITPLPRPVFARMSTPRNEQASASSSSLPSSHAGQGSRSGGHGYATRLAYIPTQHAEPVRSRGHPPTNLAAIAKQPKPIVVRSPRPTQDSSSPDPIAYTPLPAEPPAEPSEYETTLASLANLTTGRYRAPSRPAESSEPPSSRPSVSSTPSERTRSEASSSRRSDYYGAYQSSGLTSRGIMVRERQGHPVDREARNIVQVAQDLRAGVMASPPSVTAPSFTRDLGTSRRHRYVRTLESQIEQAEARLNETRAAWMRSARASADNGAAIMQRHVDIAHDLWDLVTQQAETNRTEDLPMDAMQYALSLTRPFRRSTTGLDSTDDVLQRLTETERAFLNRIMNPPADRPLHGDYSYYREFLFEERRRSRSGGDDSDDEDSWPADRLELLDLVSRSRAHVQGVTRALSPDWWEEQARDLEEEQEREGRGQSDDTEYDDFFTWAQARRRHAARQAETTEQMQRVFDQQQTSRLRLPPHIHNEIVQRQQEITQPRRSRLRPSSRADDEDTETQGPDQLTRRRLRHLRELQREHRPSLFSSREANEEATRQQQAAAISALRRAQVLQALRNESGTWDLAPSERDRVERNLTERDPELHATSSTISIIEQSRARTHALTRELELGQQGNERPVMRRVLANLEQMLASGRHSEDIRRRLEALVAREREVLAEIDARLPDTSGVVTRLGEADSRQLDIGRSYRRLASRQAELSAWGDWAPAPRSTAATQGSARRLSDVTVVPPEGPEATSDSSQERDDSSLPSSPSPSSPASEIDPDGAFRALPSLPSVPLLPPAPALTPRSPPSSGNATRTPSFPNTPEGGQAEPAEDVFVVTIPLIANEEEKDEPAPHAELAAQHWPNAPARRRVRPYVSILDL</sequence>
<feature type="compositionally biased region" description="Polar residues" evidence="2">
    <location>
        <begin position="892"/>
        <end position="902"/>
    </location>
</feature>
<feature type="compositionally biased region" description="Polar residues" evidence="2">
    <location>
        <begin position="547"/>
        <end position="562"/>
    </location>
</feature>
<dbReference type="HOGENOM" id="CLU_307592_0_0_1"/>
<feature type="compositionally biased region" description="Low complexity" evidence="2">
    <location>
        <begin position="223"/>
        <end position="246"/>
    </location>
</feature>
<name>J5R750_TRIAS</name>
<gene>
    <name evidence="3" type="ORF">A1Q1_07728</name>
</gene>